<organism evidence="1 2">
    <name type="scientific">Drosophila navojoa</name>
    <name type="common">Fruit fly</name>
    <dbReference type="NCBI Taxonomy" id="7232"/>
    <lineage>
        <taxon>Eukaryota</taxon>
        <taxon>Metazoa</taxon>
        <taxon>Ecdysozoa</taxon>
        <taxon>Arthropoda</taxon>
        <taxon>Hexapoda</taxon>
        <taxon>Insecta</taxon>
        <taxon>Pterygota</taxon>
        <taxon>Neoptera</taxon>
        <taxon>Endopterygota</taxon>
        <taxon>Diptera</taxon>
        <taxon>Brachycera</taxon>
        <taxon>Muscomorpha</taxon>
        <taxon>Ephydroidea</taxon>
        <taxon>Drosophilidae</taxon>
        <taxon>Drosophila</taxon>
    </lineage>
</organism>
<dbReference type="GO" id="GO:0099525">
    <property type="term" value="P:presynaptic dense core vesicle exocytosis"/>
    <property type="evidence" value="ECO:0007669"/>
    <property type="project" value="TreeGrafter"/>
</dbReference>
<sequence>MYSTIGNEEQLDFFELHICVKDYCFARDDRLVGVAVIPLKDISEKGSVACWLPLQRRIEMDETGWTILRILSQRNNDEVAKEFVKLKSEIRQEPTMGT</sequence>
<dbReference type="GO" id="GO:0005516">
    <property type="term" value="F:calmodulin binding"/>
    <property type="evidence" value="ECO:0007669"/>
    <property type="project" value="TreeGrafter"/>
</dbReference>
<gene>
    <name evidence="1" type="ORF">AWZ03_015068</name>
</gene>
<keyword evidence="2" id="KW-1185">Reference proteome</keyword>
<dbReference type="OrthoDB" id="10053234at2759"/>
<dbReference type="GO" id="GO:0016082">
    <property type="term" value="P:synaptic vesicle priming"/>
    <property type="evidence" value="ECO:0007669"/>
    <property type="project" value="TreeGrafter"/>
</dbReference>
<dbReference type="GO" id="GO:0098831">
    <property type="term" value="C:presynaptic active zone cytoplasmic component"/>
    <property type="evidence" value="ECO:0007669"/>
    <property type="project" value="TreeGrafter"/>
</dbReference>
<dbReference type="InterPro" id="IPR027080">
    <property type="entry name" value="Unc-13"/>
</dbReference>
<dbReference type="GO" id="GO:0017075">
    <property type="term" value="F:syntaxin-1 binding"/>
    <property type="evidence" value="ECO:0007669"/>
    <property type="project" value="TreeGrafter"/>
</dbReference>
<dbReference type="PANTHER" id="PTHR10480:SF12">
    <property type="entry name" value="UNC-13, ISOFORM E"/>
    <property type="match status" value="1"/>
</dbReference>
<dbReference type="GO" id="GO:0042734">
    <property type="term" value="C:presynaptic membrane"/>
    <property type="evidence" value="ECO:0007669"/>
    <property type="project" value="TreeGrafter"/>
</dbReference>
<dbReference type="Gene3D" id="2.60.40.150">
    <property type="entry name" value="C2 domain"/>
    <property type="match status" value="1"/>
</dbReference>
<dbReference type="InterPro" id="IPR035892">
    <property type="entry name" value="C2_domain_sf"/>
</dbReference>
<dbReference type="GO" id="GO:0030672">
    <property type="term" value="C:synaptic vesicle membrane"/>
    <property type="evidence" value="ECO:0007669"/>
    <property type="project" value="TreeGrafter"/>
</dbReference>
<name>A0A484ARK6_DRONA</name>
<dbReference type="SUPFAM" id="SSF49562">
    <property type="entry name" value="C2 domain (Calcium/lipid-binding domain, CaLB)"/>
    <property type="match status" value="1"/>
</dbReference>
<evidence type="ECO:0000313" key="2">
    <source>
        <dbReference type="Proteomes" id="UP000295192"/>
    </source>
</evidence>
<dbReference type="STRING" id="7232.A0A484ARK6"/>
<accession>A0A484ARK6</accession>
<reference evidence="1 2" key="1">
    <citation type="journal article" date="2019" name="J. Hered.">
        <title>An Improved Genome Assembly for Drosophila navojoa, the Basal Species in the mojavensis Cluster.</title>
        <authorList>
            <person name="Vanderlinde T."/>
            <person name="Dupim E.G."/>
            <person name="Nazario-Yepiz N.O."/>
            <person name="Carvalho A.B."/>
        </authorList>
    </citation>
    <scope>NUCLEOTIDE SEQUENCE [LARGE SCALE GENOMIC DNA]</scope>
    <source>
        <strain evidence="1">Navoj_Jal97</strain>
        <tissue evidence="1">Whole organism</tissue>
    </source>
</reference>
<dbReference type="GO" id="GO:0016081">
    <property type="term" value="P:synaptic vesicle docking"/>
    <property type="evidence" value="ECO:0007669"/>
    <property type="project" value="TreeGrafter"/>
</dbReference>
<protein>
    <submittedName>
        <fullName evidence="1">Uncharacterized protein</fullName>
    </submittedName>
</protein>
<comment type="caution">
    <text evidence="1">The sequence shown here is derived from an EMBL/GenBank/DDBJ whole genome shotgun (WGS) entry which is preliminary data.</text>
</comment>
<dbReference type="Proteomes" id="UP000295192">
    <property type="component" value="Unassembled WGS sequence"/>
</dbReference>
<dbReference type="AlphaFoldDB" id="A0A484ARK6"/>
<evidence type="ECO:0000313" key="1">
    <source>
        <dbReference type="EMBL" id="TDG38510.1"/>
    </source>
</evidence>
<dbReference type="GO" id="GO:0019992">
    <property type="term" value="F:diacylglycerol binding"/>
    <property type="evidence" value="ECO:0007669"/>
    <property type="project" value="InterPro"/>
</dbReference>
<dbReference type="GO" id="GO:0043195">
    <property type="term" value="C:terminal bouton"/>
    <property type="evidence" value="ECO:0007669"/>
    <property type="project" value="TreeGrafter"/>
</dbReference>
<dbReference type="PANTHER" id="PTHR10480">
    <property type="entry name" value="PROTEIN UNC-13 HOMOLOG"/>
    <property type="match status" value="1"/>
</dbReference>
<dbReference type="GO" id="GO:0035249">
    <property type="term" value="P:synaptic transmission, glutamatergic"/>
    <property type="evidence" value="ECO:0007669"/>
    <property type="project" value="TreeGrafter"/>
</dbReference>
<proteinExistence type="predicted"/>
<dbReference type="EMBL" id="LSRL02003187">
    <property type="protein sequence ID" value="TDG38510.1"/>
    <property type="molecule type" value="Genomic_DNA"/>
</dbReference>
<dbReference type="OMA" id="MADRAGC"/>
<dbReference type="GO" id="GO:0031594">
    <property type="term" value="C:neuromuscular junction"/>
    <property type="evidence" value="ECO:0007669"/>
    <property type="project" value="TreeGrafter"/>
</dbReference>
<dbReference type="GO" id="GO:0061789">
    <property type="term" value="P:dense core granule priming"/>
    <property type="evidence" value="ECO:0007669"/>
    <property type="project" value="TreeGrafter"/>
</dbReference>